<sequence length="252" mass="26899">MPRPVVLLHPLGSDRTFWDGMPLPDGRRWAALDLPGHGTEAAPSVHGGVEGLAARVLDLADDAGLAQFDVAGVSLGGLVAQYLAVQHPDRVIGVVLIDTVATYPEAMEEMWVGRAATARSEGMSSLVGPTLDIWFTPEFRRSRPDVVEQTTRTLLSTDPEGYARTCEILASTDLTPRLADLPARTLSVCGDSDGEPFRNAAREIAAATGSTVRWLPGMHAAVLESPAEFVAHLVAFLDDDAASTPPERTSHE</sequence>
<comment type="caution">
    <text evidence="2">The sequence shown here is derived from an EMBL/GenBank/DDBJ whole genome shotgun (WGS) entry which is preliminary data.</text>
</comment>
<feature type="domain" description="AB hydrolase-1" evidence="1">
    <location>
        <begin position="5"/>
        <end position="231"/>
    </location>
</feature>
<accession>A0ABP8W529</accession>
<reference evidence="3" key="1">
    <citation type="journal article" date="2019" name="Int. J. Syst. Evol. Microbiol.">
        <title>The Global Catalogue of Microorganisms (GCM) 10K type strain sequencing project: providing services to taxonomists for standard genome sequencing and annotation.</title>
        <authorList>
            <consortium name="The Broad Institute Genomics Platform"/>
            <consortium name="The Broad Institute Genome Sequencing Center for Infectious Disease"/>
            <person name="Wu L."/>
            <person name="Ma J."/>
        </authorList>
    </citation>
    <scope>NUCLEOTIDE SEQUENCE [LARGE SCALE GENOMIC DNA]</scope>
    <source>
        <strain evidence="3">JCM 18127</strain>
    </source>
</reference>
<dbReference type="Gene3D" id="3.40.50.1820">
    <property type="entry name" value="alpha/beta hydrolase"/>
    <property type="match status" value="1"/>
</dbReference>
<dbReference type="PANTHER" id="PTHR43433">
    <property type="entry name" value="HYDROLASE, ALPHA/BETA FOLD FAMILY PROTEIN"/>
    <property type="match status" value="1"/>
</dbReference>
<dbReference type="PANTHER" id="PTHR43433:SF5">
    <property type="entry name" value="AB HYDROLASE-1 DOMAIN-CONTAINING PROTEIN"/>
    <property type="match status" value="1"/>
</dbReference>
<dbReference type="Proteomes" id="UP001500621">
    <property type="component" value="Unassembled WGS sequence"/>
</dbReference>
<dbReference type="GO" id="GO:0016787">
    <property type="term" value="F:hydrolase activity"/>
    <property type="evidence" value="ECO:0007669"/>
    <property type="project" value="UniProtKB-KW"/>
</dbReference>
<evidence type="ECO:0000313" key="3">
    <source>
        <dbReference type="Proteomes" id="UP001500621"/>
    </source>
</evidence>
<dbReference type="SUPFAM" id="SSF53474">
    <property type="entry name" value="alpha/beta-Hydrolases"/>
    <property type="match status" value="1"/>
</dbReference>
<keyword evidence="3" id="KW-1185">Reference proteome</keyword>
<evidence type="ECO:0000313" key="2">
    <source>
        <dbReference type="EMBL" id="GAA4680754.1"/>
    </source>
</evidence>
<evidence type="ECO:0000259" key="1">
    <source>
        <dbReference type="Pfam" id="PF12697"/>
    </source>
</evidence>
<dbReference type="InterPro" id="IPR050471">
    <property type="entry name" value="AB_hydrolase"/>
</dbReference>
<gene>
    <name evidence="2" type="ORF">GCM10023226_17430</name>
</gene>
<dbReference type="Pfam" id="PF12697">
    <property type="entry name" value="Abhydrolase_6"/>
    <property type="match status" value="1"/>
</dbReference>
<dbReference type="InterPro" id="IPR000073">
    <property type="entry name" value="AB_hydrolase_1"/>
</dbReference>
<name>A0ABP8W529_9ACTN</name>
<dbReference type="EMBL" id="BAABIM010000002">
    <property type="protein sequence ID" value="GAA4680754.1"/>
    <property type="molecule type" value="Genomic_DNA"/>
</dbReference>
<dbReference type="InterPro" id="IPR029058">
    <property type="entry name" value="AB_hydrolase_fold"/>
</dbReference>
<dbReference type="PRINTS" id="PR00111">
    <property type="entry name" value="ABHYDROLASE"/>
</dbReference>
<organism evidence="2 3">
    <name type="scientific">Nocardioides nanhaiensis</name>
    <dbReference type="NCBI Taxonomy" id="1476871"/>
    <lineage>
        <taxon>Bacteria</taxon>
        <taxon>Bacillati</taxon>
        <taxon>Actinomycetota</taxon>
        <taxon>Actinomycetes</taxon>
        <taxon>Propionibacteriales</taxon>
        <taxon>Nocardioidaceae</taxon>
        <taxon>Nocardioides</taxon>
    </lineage>
</organism>
<protein>
    <submittedName>
        <fullName evidence="2">Alpha/beta hydrolase</fullName>
    </submittedName>
</protein>
<keyword evidence="2" id="KW-0378">Hydrolase</keyword>
<proteinExistence type="predicted"/>